<feature type="compositionally biased region" description="Low complexity" evidence="2">
    <location>
        <begin position="34"/>
        <end position="46"/>
    </location>
</feature>
<organism evidence="3">
    <name type="scientific">Cyberlindnera fabianii</name>
    <name type="common">Yeast</name>
    <name type="synonym">Hansenula fabianii</name>
    <dbReference type="NCBI Taxonomy" id="36022"/>
    <lineage>
        <taxon>Eukaryota</taxon>
        <taxon>Fungi</taxon>
        <taxon>Dikarya</taxon>
        <taxon>Ascomycota</taxon>
        <taxon>Saccharomycotina</taxon>
        <taxon>Saccharomycetes</taxon>
        <taxon>Phaffomycetales</taxon>
        <taxon>Phaffomycetaceae</taxon>
        <taxon>Cyberlindnera</taxon>
    </lineage>
</organism>
<dbReference type="GO" id="GO:0005680">
    <property type="term" value="C:anaphase-promoting complex"/>
    <property type="evidence" value="ECO:0007669"/>
    <property type="project" value="InterPro"/>
</dbReference>
<dbReference type="InterPro" id="IPR018860">
    <property type="entry name" value="APC_suCDC26"/>
</dbReference>
<dbReference type="GO" id="GO:0031145">
    <property type="term" value="P:anaphase-promoting complex-dependent catabolic process"/>
    <property type="evidence" value="ECO:0007669"/>
    <property type="project" value="InterPro"/>
</dbReference>
<evidence type="ECO:0000256" key="2">
    <source>
        <dbReference type="SAM" id="MobiDB-lite"/>
    </source>
</evidence>
<evidence type="ECO:0000313" key="3">
    <source>
        <dbReference type="EMBL" id="CDR41124.1"/>
    </source>
</evidence>
<gene>
    <name evidence="3" type="ORF">CYFA0S_06e02168g</name>
</gene>
<dbReference type="EMBL" id="LK052891">
    <property type="protein sequence ID" value="CDR41124.1"/>
    <property type="molecule type" value="Genomic_DNA"/>
</dbReference>
<proteinExistence type="predicted"/>
<sequence>MIRRQPTSIKITPEDVLVYDDEKNKQRHGGFGTGFNQNSGGSQGSTVFKSKNERIGLTNATNSRG</sequence>
<accession>A0A061AU89</accession>
<feature type="region of interest" description="Disordered" evidence="2">
    <location>
        <begin position="24"/>
        <end position="65"/>
    </location>
</feature>
<evidence type="ECO:0000256" key="1">
    <source>
        <dbReference type="ARBA" id="ARBA00022786"/>
    </source>
</evidence>
<keyword evidence="1" id="KW-0833">Ubl conjugation pathway</keyword>
<dbReference type="AlphaFoldDB" id="A0A061AU89"/>
<dbReference type="Pfam" id="PF10471">
    <property type="entry name" value="ANAPC_CDC26"/>
    <property type="match status" value="1"/>
</dbReference>
<name>A0A061AU89_CYBFA</name>
<reference evidence="3" key="1">
    <citation type="journal article" date="2014" name="Genome Announc.">
        <title>Genome sequence of the yeast Cyberlindnera fabianii (Hansenula fabianii).</title>
        <authorList>
            <person name="Freel K.C."/>
            <person name="Sarilar V."/>
            <person name="Neuveglise C."/>
            <person name="Devillers H."/>
            <person name="Friedrich A."/>
            <person name="Schacherer J."/>
        </authorList>
    </citation>
    <scope>NUCLEOTIDE SEQUENCE</scope>
    <source>
        <strain evidence="3">YJS4271</strain>
    </source>
</reference>
<protein>
    <submittedName>
        <fullName evidence="3">CYFA0S06e02168g1_1</fullName>
    </submittedName>
</protein>